<evidence type="ECO:0000256" key="5">
    <source>
        <dbReference type="ARBA" id="ARBA00038035"/>
    </source>
</evidence>
<dbReference type="InterPro" id="IPR008271">
    <property type="entry name" value="Ser/Thr_kinase_AS"/>
</dbReference>
<dbReference type="GO" id="GO:0005524">
    <property type="term" value="F:ATP binding"/>
    <property type="evidence" value="ECO:0007669"/>
    <property type="project" value="UniProtKB-UniRule"/>
</dbReference>
<comment type="catalytic activity">
    <reaction evidence="7">
        <text>L-seryl-[protein] + ATP = O-phospho-L-seryl-[protein] + ADP + H(+)</text>
        <dbReference type="Rhea" id="RHEA:17989"/>
        <dbReference type="Rhea" id="RHEA-COMP:9863"/>
        <dbReference type="Rhea" id="RHEA-COMP:11604"/>
        <dbReference type="ChEBI" id="CHEBI:15378"/>
        <dbReference type="ChEBI" id="CHEBI:29999"/>
        <dbReference type="ChEBI" id="CHEBI:30616"/>
        <dbReference type="ChEBI" id="CHEBI:83421"/>
        <dbReference type="ChEBI" id="CHEBI:456216"/>
        <dbReference type="EC" id="2.7.12.2"/>
    </reaction>
</comment>
<proteinExistence type="inferred from homology"/>
<feature type="region of interest" description="Disordered" evidence="11">
    <location>
        <begin position="130"/>
        <end position="163"/>
    </location>
</feature>
<dbReference type="VEuPathDB" id="FungiDB:SDRG_00276"/>
<dbReference type="SUPFAM" id="SSF56112">
    <property type="entry name" value="Protein kinase-like (PK-like)"/>
    <property type="match status" value="1"/>
</dbReference>
<evidence type="ECO:0000256" key="2">
    <source>
        <dbReference type="ARBA" id="ARBA00022741"/>
    </source>
</evidence>
<reference evidence="13 14" key="1">
    <citation type="submission" date="2012-04" db="EMBL/GenBank/DDBJ databases">
        <title>The Genome Sequence of Saprolegnia declina VS20.</title>
        <authorList>
            <consortium name="The Broad Institute Genome Sequencing Platform"/>
            <person name="Russ C."/>
            <person name="Nusbaum C."/>
            <person name="Tyler B."/>
            <person name="van West P."/>
            <person name="Dieguez-Uribeondo J."/>
            <person name="de Bruijn I."/>
            <person name="Tripathy S."/>
            <person name="Jiang R."/>
            <person name="Young S.K."/>
            <person name="Zeng Q."/>
            <person name="Gargeya S."/>
            <person name="Fitzgerald M."/>
            <person name="Haas B."/>
            <person name="Abouelleil A."/>
            <person name="Alvarado L."/>
            <person name="Arachchi H.M."/>
            <person name="Berlin A."/>
            <person name="Chapman S.B."/>
            <person name="Goldberg J."/>
            <person name="Griggs A."/>
            <person name="Gujja S."/>
            <person name="Hansen M."/>
            <person name="Howarth C."/>
            <person name="Imamovic A."/>
            <person name="Larimer J."/>
            <person name="McCowen C."/>
            <person name="Montmayeur A."/>
            <person name="Murphy C."/>
            <person name="Neiman D."/>
            <person name="Pearson M."/>
            <person name="Priest M."/>
            <person name="Roberts A."/>
            <person name="Saif S."/>
            <person name="Shea T."/>
            <person name="Sisk P."/>
            <person name="Sykes S."/>
            <person name="Wortman J."/>
            <person name="Nusbaum C."/>
            <person name="Birren B."/>
        </authorList>
    </citation>
    <scope>NUCLEOTIDE SEQUENCE [LARGE SCALE GENOMIC DNA]</scope>
    <source>
        <strain evidence="13 14">VS20</strain>
    </source>
</reference>
<comment type="catalytic activity">
    <reaction evidence="9">
        <text>L-tyrosyl-[protein] + ATP = O-phospho-L-tyrosyl-[protein] + ADP + H(+)</text>
        <dbReference type="Rhea" id="RHEA:10596"/>
        <dbReference type="Rhea" id="RHEA-COMP:10136"/>
        <dbReference type="Rhea" id="RHEA-COMP:20101"/>
        <dbReference type="ChEBI" id="CHEBI:15378"/>
        <dbReference type="ChEBI" id="CHEBI:30616"/>
        <dbReference type="ChEBI" id="CHEBI:46858"/>
        <dbReference type="ChEBI" id="CHEBI:61978"/>
        <dbReference type="ChEBI" id="CHEBI:456216"/>
        <dbReference type="EC" id="2.7.12.2"/>
    </reaction>
</comment>
<evidence type="ECO:0000256" key="3">
    <source>
        <dbReference type="ARBA" id="ARBA00022777"/>
    </source>
</evidence>
<dbReference type="PROSITE" id="PS00107">
    <property type="entry name" value="PROTEIN_KINASE_ATP"/>
    <property type="match status" value="1"/>
</dbReference>
<evidence type="ECO:0000256" key="8">
    <source>
        <dbReference type="ARBA" id="ARBA00049299"/>
    </source>
</evidence>
<dbReference type="GO" id="GO:0004708">
    <property type="term" value="F:MAP kinase kinase activity"/>
    <property type="evidence" value="ECO:0007669"/>
    <property type="project" value="UniProtKB-EC"/>
</dbReference>
<accession>T0R6K7</accession>
<dbReference type="InterPro" id="IPR000719">
    <property type="entry name" value="Prot_kinase_dom"/>
</dbReference>
<dbReference type="Proteomes" id="UP000030762">
    <property type="component" value="Unassembled WGS sequence"/>
</dbReference>
<dbReference type="PANTHER" id="PTHR48013:SF9">
    <property type="entry name" value="DUAL SPECIFICITY MITOGEN-ACTIVATED PROTEIN KINASE KINASE 5"/>
    <property type="match status" value="1"/>
</dbReference>
<evidence type="ECO:0000313" key="14">
    <source>
        <dbReference type="Proteomes" id="UP000030762"/>
    </source>
</evidence>
<dbReference type="PANTHER" id="PTHR48013">
    <property type="entry name" value="DUAL SPECIFICITY MITOGEN-ACTIVATED PROTEIN KINASE KINASE 5-RELATED"/>
    <property type="match status" value="1"/>
</dbReference>
<evidence type="ECO:0000313" key="13">
    <source>
        <dbReference type="EMBL" id="EQC42546.1"/>
    </source>
</evidence>
<organism evidence="13 14">
    <name type="scientific">Saprolegnia diclina (strain VS20)</name>
    <dbReference type="NCBI Taxonomy" id="1156394"/>
    <lineage>
        <taxon>Eukaryota</taxon>
        <taxon>Sar</taxon>
        <taxon>Stramenopiles</taxon>
        <taxon>Oomycota</taxon>
        <taxon>Saprolegniomycetes</taxon>
        <taxon>Saprolegniales</taxon>
        <taxon>Saprolegniaceae</taxon>
        <taxon>Saprolegnia</taxon>
    </lineage>
</organism>
<feature type="region of interest" description="Disordered" evidence="11">
    <location>
        <begin position="233"/>
        <end position="262"/>
    </location>
</feature>
<protein>
    <recommendedName>
        <fullName evidence="6">mitogen-activated protein kinase kinase</fullName>
        <ecNumber evidence="6">2.7.12.2</ecNumber>
    </recommendedName>
</protein>
<name>T0R6K7_SAPDV</name>
<evidence type="ECO:0000256" key="10">
    <source>
        <dbReference type="PROSITE-ProRule" id="PRU10141"/>
    </source>
</evidence>
<dbReference type="STRING" id="1156394.T0R6K7"/>
<dbReference type="SMART" id="SM00220">
    <property type="entry name" value="S_TKc"/>
    <property type="match status" value="1"/>
</dbReference>
<dbReference type="eggNOG" id="KOG0581">
    <property type="taxonomic scope" value="Eukaryota"/>
</dbReference>
<keyword evidence="14" id="KW-1185">Reference proteome</keyword>
<keyword evidence="3 13" id="KW-0418">Kinase</keyword>
<comment type="catalytic activity">
    <reaction evidence="8">
        <text>L-threonyl-[protein] + ATP = O-phospho-L-threonyl-[protein] + ADP + H(+)</text>
        <dbReference type="Rhea" id="RHEA:46608"/>
        <dbReference type="Rhea" id="RHEA-COMP:11060"/>
        <dbReference type="Rhea" id="RHEA-COMP:11605"/>
        <dbReference type="ChEBI" id="CHEBI:15378"/>
        <dbReference type="ChEBI" id="CHEBI:30013"/>
        <dbReference type="ChEBI" id="CHEBI:30616"/>
        <dbReference type="ChEBI" id="CHEBI:61977"/>
        <dbReference type="ChEBI" id="CHEBI:456216"/>
        <dbReference type="EC" id="2.7.12.2"/>
    </reaction>
</comment>
<evidence type="ECO:0000256" key="6">
    <source>
        <dbReference type="ARBA" id="ARBA00038999"/>
    </source>
</evidence>
<keyword evidence="13" id="KW-0723">Serine/threonine-protein kinase</keyword>
<dbReference type="InParanoid" id="T0R6K7"/>
<gene>
    <name evidence="13" type="ORF">SDRG_00276</name>
</gene>
<evidence type="ECO:0000256" key="7">
    <source>
        <dbReference type="ARBA" id="ARBA00049014"/>
    </source>
</evidence>
<sequence length="731" mass="81264">MDADGKMHPTRRGRGESMNYYERKPSDAPWLGRRKTRRGPQRSLSLPNMHLQGEHPVVPNIFPDMDVRSLRLAEVRSWRCPWMTHDVAGPASSARSVAHELEHVIEEMHSTFEHEGDVSKPLPVLKLDRSQSEKTPLTITAATPTSSAATESPHTPPPLTPIKVPAKRPVLRLKLDEMPTSQQAENRANRAANQLLAKRDALERESSAFGVHASNNHNPTSHMQRAMMDLKLGSIGSNSDSDTLSPHDGEGGRFSQGSAYSPNHGMFTTKSVSVSEAGIASPDATHLHLQENLVRVREVGRGASGIVFKAVHIPTLKVVAIKDVPVYGKGQRRQMVRELHALYANLVPLTESRTAPVRMPSPYIVSFYDAFVDKPKNCICLVMEFMGVGSLQDMVVHGGCKSEAILCRIASSVLRGLQHIHANRMVHRDIKPHNLLLNHAGDIKISDFGLARTLNEHAMHTKTFVGTLLYMAPERIGGGDYGCPSDIWSFGLVLLSVALGRYPLPTQDGFFGLFDSVANEDYLKLPPDLFSPSFQDFLDKCLTVDPDERWTADQLLTHPFVHQFTPDATLAEWKTFVAGISEPGEKALQDISDAVMHRVYDRAAKCFVPQSDYGMSMLTPEASSHNVVLPPVETSLQLGLANYLELPPATVFRVFEQKRIEYEEKLLDDHLCQSPQSWANSPGDHRRQSLFGSSTTAVVVAEDDPRPHTRRPSFWKRLHNSVKNLGRRKDV</sequence>
<evidence type="ECO:0000256" key="4">
    <source>
        <dbReference type="ARBA" id="ARBA00022840"/>
    </source>
</evidence>
<feature type="binding site" evidence="10">
    <location>
        <position position="322"/>
    </location>
    <ligand>
        <name>ATP</name>
        <dbReference type="ChEBI" id="CHEBI:30616"/>
    </ligand>
</feature>
<evidence type="ECO:0000256" key="9">
    <source>
        <dbReference type="ARBA" id="ARBA00051693"/>
    </source>
</evidence>
<dbReference type="Gene3D" id="1.10.510.10">
    <property type="entry name" value="Transferase(Phosphotransferase) domain 1"/>
    <property type="match status" value="1"/>
</dbReference>
<keyword evidence="4 10" id="KW-0067">ATP-binding</keyword>
<dbReference type="PROSITE" id="PS50011">
    <property type="entry name" value="PROTEIN_KINASE_DOM"/>
    <property type="match status" value="1"/>
</dbReference>
<evidence type="ECO:0000256" key="1">
    <source>
        <dbReference type="ARBA" id="ARBA00022679"/>
    </source>
</evidence>
<dbReference type="RefSeq" id="XP_008603969.1">
    <property type="nucleotide sequence ID" value="XM_008605747.1"/>
</dbReference>
<dbReference type="AlphaFoldDB" id="T0R6K7"/>
<dbReference type="OrthoDB" id="10252354at2759"/>
<keyword evidence="1" id="KW-0808">Transferase</keyword>
<dbReference type="PROSITE" id="PS00108">
    <property type="entry name" value="PROTEIN_KINASE_ST"/>
    <property type="match status" value="1"/>
</dbReference>
<evidence type="ECO:0000259" key="12">
    <source>
        <dbReference type="PROSITE" id="PS50011"/>
    </source>
</evidence>
<dbReference type="Pfam" id="PF00069">
    <property type="entry name" value="Pkinase"/>
    <property type="match status" value="1"/>
</dbReference>
<dbReference type="InterPro" id="IPR017441">
    <property type="entry name" value="Protein_kinase_ATP_BS"/>
</dbReference>
<feature type="region of interest" description="Disordered" evidence="11">
    <location>
        <begin position="1"/>
        <end position="48"/>
    </location>
</feature>
<comment type="similarity">
    <text evidence="5">Belongs to the protein kinase superfamily. STE Ser/Thr protein kinase family. MAP kinase kinase subfamily.</text>
</comment>
<dbReference type="GO" id="GO:0004674">
    <property type="term" value="F:protein serine/threonine kinase activity"/>
    <property type="evidence" value="ECO:0007669"/>
    <property type="project" value="UniProtKB-KW"/>
</dbReference>
<dbReference type="InterPro" id="IPR011009">
    <property type="entry name" value="Kinase-like_dom_sf"/>
</dbReference>
<feature type="domain" description="Protein kinase" evidence="12">
    <location>
        <begin position="293"/>
        <end position="561"/>
    </location>
</feature>
<dbReference type="EMBL" id="JH767132">
    <property type="protein sequence ID" value="EQC42546.1"/>
    <property type="molecule type" value="Genomic_DNA"/>
</dbReference>
<dbReference type="OMA" id="NEHAMHT"/>
<feature type="compositionally biased region" description="Low complexity" evidence="11">
    <location>
        <begin position="135"/>
        <end position="153"/>
    </location>
</feature>
<dbReference type="EC" id="2.7.12.2" evidence="6"/>
<evidence type="ECO:0000256" key="11">
    <source>
        <dbReference type="SAM" id="MobiDB-lite"/>
    </source>
</evidence>
<dbReference type="GeneID" id="19941003"/>
<keyword evidence="2 10" id="KW-0547">Nucleotide-binding</keyword>
<dbReference type="Gene3D" id="3.30.200.20">
    <property type="entry name" value="Phosphorylase Kinase, domain 1"/>
    <property type="match status" value="1"/>
</dbReference>
<feature type="compositionally biased region" description="Polar residues" evidence="11">
    <location>
        <begin position="235"/>
        <end position="244"/>
    </location>
</feature>